<comment type="caution">
    <text evidence="6">The sequence shown here is derived from an EMBL/GenBank/DDBJ whole genome shotgun (WGS) entry which is preliminary data.</text>
</comment>
<dbReference type="PANTHER" id="PTHR30249">
    <property type="entry name" value="PUTATIVE SEROTONIN TRANSPORTER"/>
    <property type="match status" value="1"/>
</dbReference>
<dbReference type="EMBL" id="LUKD01000001">
    <property type="protein sequence ID" value="KYG68543.1"/>
    <property type="molecule type" value="Genomic_DNA"/>
</dbReference>
<evidence type="ECO:0000256" key="1">
    <source>
        <dbReference type="ARBA" id="ARBA00004141"/>
    </source>
</evidence>
<evidence type="ECO:0000256" key="3">
    <source>
        <dbReference type="ARBA" id="ARBA00022989"/>
    </source>
</evidence>
<evidence type="ECO:0000313" key="6">
    <source>
        <dbReference type="EMBL" id="KYG68543.1"/>
    </source>
</evidence>
<feature type="transmembrane region" description="Helical" evidence="5">
    <location>
        <begin position="29"/>
        <end position="49"/>
    </location>
</feature>
<feature type="transmembrane region" description="Helical" evidence="5">
    <location>
        <begin position="90"/>
        <end position="114"/>
    </location>
</feature>
<dbReference type="RefSeq" id="WP_063205236.1">
    <property type="nucleotide sequence ID" value="NZ_LUKD01000001.1"/>
</dbReference>
<dbReference type="AlphaFoldDB" id="A0A162GN33"/>
<protein>
    <submittedName>
        <fullName evidence="6">Uncharacterized protein</fullName>
    </submittedName>
</protein>
<feature type="transmembrane region" description="Helical" evidence="5">
    <location>
        <begin position="199"/>
        <end position="225"/>
    </location>
</feature>
<proteinExistence type="predicted"/>
<dbReference type="InterPro" id="IPR007300">
    <property type="entry name" value="CidB/LrgB"/>
</dbReference>
<evidence type="ECO:0000256" key="4">
    <source>
        <dbReference type="ARBA" id="ARBA00023136"/>
    </source>
</evidence>
<reference evidence="6 7" key="1">
    <citation type="submission" date="2016-03" db="EMBL/GenBank/DDBJ databases">
        <authorList>
            <person name="Ploux O."/>
        </authorList>
    </citation>
    <scope>NUCLEOTIDE SEQUENCE [LARGE SCALE GENOMIC DNA]</scope>
    <source>
        <strain evidence="6 7">EC13</strain>
    </source>
</reference>
<sequence>MIELLSLIMTLGFYLIARRLSTWGKEHPFLSPPVITMFAIVCVLMVFNIPYKDYFAGVRPIHFMLGPATVGFALPLFNQMARLKRVLKPLILALAVGSFVGIFSAVLIGAALGLPHDILLSLSPKSVTTPIAMGIAEKIGGAPALSTVFVMITGIVGAIAAGTVMKLMKIHDPLVKGFSMGLSAHGLGTFRAFQVNEMAGAFAGLAMALNGLMTAILIPLLLFLIP</sequence>
<dbReference type="Proteomes" id="UP000075799">
    <property type="component" value="Unassembled WGS sequence"/>
</dbReference>
<evidence type="ECO:0000256" key="5">
    <source>
        <dbReference type="SAM" id="Phobius"/>
    </source>
</evidence>
<gene>
    <name evidence="6" type="ORF">AZI87_04685</name>
</gene>
<feature type="transmembrane region" description="Helical" evidence="5">
    <location>
        <begin position="142"/>
        <end position="162"/>
    </location>
</feature>
<keyword evidence="3 5" id="KW-1133">Transmembrane helix</keyword>
<keyword evidence="4 5" id="KW-0472">Membrane</keyword>
<comment type="subcellular location">
    <subcellularLocation>
        <location evidence="1">Membrane</location>
        <topology evidence="1">Multi-pass membrane protein</topology>
    </subcellularLocation>
</comment>
<dbReference type="PANTHER" id="PTHR30249:SF0">
    <property type="entry name" value="PLASTIDAL GLYCOLATE_GLYCERATE TRANSLOCATOR 1, CHLOROPLASTIC"/>
    <property type="match status" value="1"/>
</dbReference>
<dbReference type="OrthoDB" id="5294109at2"/>
<dbReference type="Pfam" id="PF04172">
    <property type="entry name" value="LrgB"/>
    <property type="match status" value="1"/>
</dbReference>
<accession>A0A162GN33</accession>
<dbReference type="GO" id="GO:0016020">
    <property type="term" value="C:membrane"/>
    <property type="evidence" value="ECO:0007669"/>
    <property type="project" value="UniProtKB-SubCell"/>
</dbReference>
<name>A0A162GN33_BDEBC</name>
<evidence type="ECO:0000313" key="7">
    <source>
        <dbReference type="Proteomes" id="UP000075799"/>
    </source>
</evidence>
<evidence type="ECO:0000256" key="2">
    <source>
        <dbReference type="ARBA" id="ARBA00022692"/>
    </source>
</evidence>
<organism evidence="6 7">
    <name type="scientific">Bdellovibrio bacteriovorus</name>
    <dbReference type="NCBI Taxonomy" id="959"/>
    <lineage>
        <taxon>Bacteria</taxon>
        <taxon>Pseudomonadati</taxon>
        <taxon>Bdellovibrionota</taxon>
        <taxon>Bdellovibrionia</taxon>
        <taxon>Bdellovibrionales</taxon>
        <taxon>Pseudobdellovibrionaceae</taxon>
        <taxon>Bdellovibrio</taxon>
    </lineage>
</organism>
<keyword evidence="2 5" id="KW-0812">Transmembrane</keyword>